<evidence type="ECO:0000256" key="1">
    <source>
        <dbReference type="SAM" id="MobiDB-lite"/>
    </source>
</evidence>
<dbReference type="SUPFAM" id="SSF52540">
    <property type="entry name" value="P-loop containing nucleoside triphosphate hydrolases"/>
    <property type="match status" value="1"/>
</dbReference>
<reference evidence="3" key="1">
    <citation type="submission" date="2018-05" db="EMBL/GenBank/DDBJ databases">
        <authorList>
            <person name="Lanie J.A."/>
            <person name="Ng W.-L."/>
            <person name="Kazmierczak K.M."/>
            <person name="Andrzejewski T.M."/>
            <person name="Davidsen T.M."/>
            <person name="Wayne K.J."/>
            <person name="Tettelin H."/>
            <person name="Glass J.I."/>
            <person name="Rusch D."/>
            <person name="Podicherti R."/>
            <person name="Tsui H.-C.T."/>
            <person name="Winkler M.E."/>
        </authorList>
    </citation>
    <scope>NUCLEOTIDE SEQUENCE</scope>
</reference>
<dbReference type="InterPro" id="IPR027417">
    <property type="entry name" value="P-loop_NTPase"/>
</dbReference>
<dbReference type="Gene3D" id="3.40.50.300">
    <property type="entry name" value="P-loop containing nucleotide triphosphate hydrolases"/>
    <property type="match status" value="1"/>
</dbReference>
<organism evidence="3">
    <name type="scientific">marine metagenome</name>
    <dbReference type="NCBI Taxonomy" id="408172"/>
    <lineage>
        <taxon>unclassified sequences</taxon>
        <taxon>metagenomes</taxon>
        <taxon>ecological metagenomes</taxon>
    </lineage>
</organism>
<dbReference type="CDD" id="cd00009">
    <property type="entry name" value="AAA"/>
    <property type="match status" value="1"/>
</dbReference>
<proteinExistence type="predicted"/>
<dbReference type="Pfam" id="PF20720">
    <property type="entry name" value="nSTAND3"/>
    <property type="match status" value="1"/>
</dbReference>
<evidence type="ECO:0000313" key="3">
    <source>
        <dbReference type="EMBL" id="SVA54962.1"/>
    </source>
</evidence>
<feature type="domain" description="Novel STAND NTPase 3" evidence="2">
    <location>
        <begin position="68"/>
        <end position="173"/>
    </location>
</feature>
<feature type="region of interest" description="Disordered" evidence="1">
    <location>
        <begin position="387"/>
        <end position="411"/>
    </location>
</feature>
<dbReference type="InterPro" id="IPR049050">
    <property type="entry name" value="nSTAND3"/>
</dbReference>
<name>A0A381WRG7_9ZZZZ</name>
<evidence type="ECO:0000259" key="2">
    <source>
        <dbReference type="Pfam" id="PF20720"/>
    </source>
</evidence>
<accession>A0A381WRG7</accession>
<dbReference type="EMBL" id="UINC01012607">
    <property type="protein sequence ID" value="SVA54962.1"/>
    <property type="molecule type" value="Genomic_DNA"/>
</dbReference>
<gene>
    <name evidence="3" type="ORF">METZ01_LOCUS107816</name>
</gene>
<sequence>MAQEVQEKYKYNNRDFDQTSSVQLKSNARAPGAYRDLISVWNYNGKKVPVPARWHPNSVIKRIVQHNKLGQYTGIVMIGQSGSGKTTLTRKIVHQIHMLGEEYIVKWFNGHEMLNMDEHIKAMQVGTPHIMIFDDASYTLEDAKKADIAKLANALTTIRHTLKSRVIMIMNIHYSKATMKFFRNQHFTFLTSVSVEEMGNFYDLFKDKMHVIRAFGKSYNKMMLKGYFEAPVSSFESTVIRYKTNEPFRVALVAEIADLHFMLYNKAECDKCKPLSGKEKKLPKSIDEIIEKFGSLYKKTPTQQLPNEFVVGLRYFAKIATGENTLSSVERSIWNGLTNIQKNGFTDWKGLNDKVTSMRKLSTKKKLHGVNAKADATVFELARAIKKEQEEDEKTPKMDTPDYDSTYVAPD</sequence>
<dbReference type="AlphaFoldDB" id="A0A381WRG7"/>
<dbReference type="PROSITE" id="PS00675">
    <property type="entry name" value="SIGMA54_INTERACT_1"/>
    <property type="match status" value="1"/>
</dbReference>
<feature type="compositionally biased region" description="Basic and acidic residues" evidence="1">
    <location>
        <begin position="387"/>
        <end position="400"/>
    </location>
</feature>
<dbReference type="InterPro" id="IPR025662">
    <property type="entry name" value="Sigma_54_int_dom_ATP-bd_1"/>
</dbReference>
<protein>
    <recommendedName>
        <fullName evidence="2">Novel STAND NTPase 3 domain-containing protein</fullName>
    </recommendedName>
</protein>